<feature type="region of interest" description="Disordered" evidence="5">
    <location>
        <begin position="341"/>
        <end position="375"/>
    </location>
</feature>
<feature type="domain" description="Cyclin-like" evidence="6">
    <location>
        <begin position="622"/>
        <end position="718"/>
    </location>
</feature>
<keyword evidence="9" id="KW-1185">Reference proteome</keyword>
<organism evidence="8 9">
    <name type="scientific">Halteria grandinella</name>
    <dbReference type="NCBI Taxonomy" id="5974"/>
    <lineage>
        <taxon>Eukaryota</taxon>
        <taxon>Sar</taxon>
        <taxon>Alveolata</taxon>
        <taxon>Ciliophora</taxon>
        <taxon>Intramacronucleata</taxon>
        <taxon>Spirotrichea</taxon>
        <taxon>Stichotrichia</taxon>
        <taxon>Sporadotrichida</taxon>
        <taxon>Halteriidae</taxon>
        <taxon>Halteria</taxon>
    </lineage>
</organism>
<sequence length="750" mass="83518">MPTFFQTVTHRDRQMTSSGGQQSENLFMGHAQQPTEENNIGAYAVSQKVLQQNQGREELKGANAVPLSKGTGKRISHHHHRLTAFNMPGQFIASANNTGVSSRAFGKDLSNLQNNNPNNPQLGPTSMHGPPKVLRVKSSIGNSNNAVPSSAAASIRGSSVMSGITSGNNSQSRRGSMSGNGVNAQNINSSGAQHNVENIAISNIHQHIKQSSQKLTQNQRSIQLGVASAALHHPIPRNLALNKTGGMLSTRNSMTGSQINSSMMSGPQNSGFQHPAAPIQFSYHSQVPQSAHQTLSGPSQSSFPQTQSFLQYHHQMLPNPNTVMMTESQQQQNLQVNYHTSHSMLPPQAPPHQNHLLVRPSLPQSQTGSSSQMSIDQDAAFSGSAPQDNSLATQHDSKMLMAAGSEMQDEEMAATFDSSATMRNPHYYQKVGKGEISEFNMQEQIANEKKKRLERFWNETTQQLLSVRVCEVDQGDLEDPQCVAEYAEECFQTMLNNERNFTAQYGFMATRQTDINEKMRAILVDWLIEVHFKFKLLPETLFLTVNLIDRYLERCDVIRTKLQLVGVTAMLIASKYEEIYAPEVRDFVYITDKAYTKEEILSMESSMLSTLDFNICAPSSFRFLERFSKIAFASSKQFSLARYLIELPLIEYRMLKHNPSNQAASALYLAMKILPKYEPESSAEQNERVPQPAWNDMIAKLSGYTESNLRPCAKDMCILLQGIERCSLQAVKKKFSQAQYDEVALIRLEN</sequence>
<dbReference type="SUPFAM" id="SSF47954">
    <property type="entry name" value="Cyclin-like"/>
    <property type="match status" value="2"/>
</dbReference>
<dbReference type="PROSITE" id="PS00292">
    <property type="entry name" value="CYCLINS"/>
    <property type="match status" value="1"/>
</dbReference>
<feature type="region of interest" description="Disordered" evidence="5">
    <location>
        <begin position="254"/>
        <end position="304"/>
    </location>
</feature>
<dbReference type="AlphaFoldDB" id="A0A8J8P205"/>
<dbReference type="OrthoDB" id="5590282at2759"/>
<dbReference type="PANTHER" id="PTHR10177">
    <property type="entry name" value="CYCLINS"/>
    <property type="match status" value="1"/>
</dbReference>
<evidence type="ECO:0000313" key="9">
    <source>
        <dbReference type="Proteomes" id="UP000785679"/>
    </source>
</evidence>
<dbReference type="Pfam" id="PF00134">
    <property type="entry name" value="Cyclin_N"/>
    <property type="match status" value="1"/>
</dbReference>
<evidence type="ECO:0008006" key="10">
    <source>
        <dbReference type="Google" id="ProtNLM"/>
    </source>
</evidence>
<reference evidence="8" key="1">
    <citation type="submission" date="2019-06" db="EMBL/GenBank/DDBJ databases">
        <authorList>
            <person name="Zheng W."/>
        </authorList>
    </citation>
    <scope>NUCLEOTIDE SEQUENCE</scope>
    <source>
        <strain evidence="8">QDHG01</strain>
    </source>
</reference>
<protein>
    <recommendedName>
        <fullName evidence="10">Cyclin N-terminal domain-containing protein</fullName>
    </recommendedName>
</protein>
<feature type="compositionally biased region" description="Polar residues" evidence="5">
    <location>
        <begin position="254"/>
        <end position="272"/>
    </location>
</feature>
<dbReference type="Gene3D" id="1.10.472.10">
    <property type="entry name" value="Cyclin-like"/>
    <property type="match status" value="2"/>
</dbReference>
<evidence type="ECO:0000256" key="3">
    <source>
        <dbReference type="ARBA" id="ARBA00023306"/>
    </source>
</evidence>
<dbReference type="InterPro" id="IPR004367">
    <property type="entry name" value="Cyclin_C-dom"/>
</dbReference>
<feature type="domain" description="Cyclin-like" evidence="6">
    <location>
        <begin position="525"/>
        <end position="609"/>
    </location>
</feature>
<feature type="compositionally biased region" description="Polar residues" evidence="5">
    <location>
        <begin position="362"/>
        <end position="375"/>
    </location>
</feature>
<dbReference type="GO" id="GO:0051301">
    <property type="term" value="P:cell division"/>
    <property type="evidence" value="ECO:0007669"/>
    <property type="project" value="UniProtKB-KW"/>
</dbReference>
<gene>
    <name evidence="8" type="ORF">FGO68_gene7276</name>
</gene>
<dbReference type="InterPro" id="IPR006671">
    <property type="entry name" value="Cyclin_N"/>
</dbReference>
<dbReference type="InterPro" id="IPR048258">
    <property type="entry name" value="Cyclins_cyclin-box"/>
</dbReference>
<comment type="similarity">
    <text evidence="4">Belongs to the cyclin family.</text>
</comment>
<dbReference type="Proteomes" id="UP000785679">
    <property type="component" value="Unassembled WGS sequence"/>
</dbReference>
<evidence type="ECO:0000313" key="8">
    <source>
        <dbReference type="EMBL" id="TNV84415.1"/>
    </source>
</evidence>
<dbReference type="Pfam" id="PF02984">
    <property type="entry name" value="Cyclin_C"/>
    <property type="match status" value="1"/>
</dbReference>
<evidence type="ECO:0000259" key="6">
    <source>
        <dbReference type="SMART" id="SM00385"/>
    </source>
</evidence>
<keyword evidence="2 4" id="KW-0195">Cyclin</keyword>
<evidence type="ECO:0000256" key="1">
    <source>
        <dbReference type="ARBA" id="ARBA00022618"/>
    </source>
</evidence>
<proteinExistence type="inferred from homology"/>
<evidence type="ECO:0000256" key="2">
    <source>
        <dbReference type="ARBA" id="ARBA00023127"/>
    </source>
</evidence>
<dbReference type="SMART" id="SM00385">
    <property type="entry name" value="CYCLIN"/>
    <property type="match status" value="2"/>
</dbReference>
<evidence type="ECO:0000259" key="7">
    <source>
        <dbReference type="SMART" id="SM01332"/>
    </source>
</evidence>
<dbReference type="FunFam" id="1.10.472.10:FF:000001">
    <property type="entry name" value="G2/mitotic-specific cyclin"/>
    <property type="match status" value="1"/>
</dbReference>
<feature type="compositionally biased region" description="Polar residues" evidence="5">
    <location>
        <begin position="282"/>
        <end position="297"/>
    </location>
</feature>
<dbReference type="CDD" id="cd20507">
    <property type="entry name" value="CYCLIN_CCNB1-like_rpt1"/>
    <property type="match status" value="1"/>
</dbReference>
<keyword evidence="1" id="KW-0132">Cell division</keyword>
<feature type="domain" description="Cyclin C-terminal" evidence="7">
    <location>
        <begin position="618"/>
        <end position="749"/>
    </location>
</feature>
<dbReference type="InterPro" id="IPR013763">
    <property type="entry name" value="Cyclin-like_dom"/>
</dbReference>
<dbReference type="EMBL" id="RRYP01002791">
    <property type="protein sequence ID" value="TNV84415.1"/>
    <property type="molecule type" value="Genomic_DNA"/>
</dbReference>
<dbReference type="InterPro" id="IPR036915">
    <property type="entry name" value="Cyclin-like_sf"/>
</dbReference>
<dbReference type="InterPro" id="IPR039361">
    <property type="entry name" value="Cyclin"/>
</dbReference>
<keyword evidence="3" id="KW-0131">Cell cycle</keyword>
<dbReference type="SMART" id="SM01332">
    <property type="entry name" value="Cyclin_C"/>
    <property type="match status" value="1"/>
</dbReference>
<evidence type="ECO:0000256" key="4">
    <source>
        <dbReference type="RuleBase" id="RU000383"/>
    </source>
</evidence>
<accession>A0A8J8P205</accession>
<comment type="caution">
    <text evidence="8">The sequence shown here is derived from an EMBL/GenBank/DDBJ whole genome shotgun (WGS) entry which is preliminary data.</text>
</comment>
<evidence type="ECO:0000256" key="5">
    <source>
        <dbReference type="SAM" id="MobiDB-lite"/>
    </source>
</evidence>
<name>A0A8J8P205_HALGN</name>
<feature type="region of interest" description="Disordered" evidence="5">
    <location>
        <begin position="1"/>
        <end position="23"/>
    </location>
</feature>